<name>A0A834T7Z9_9FABA</name>
<protein>
    <submittedName>
        <fullName evidence="1">Uncharacterized protein</fullName>
    </submittedName>
</protein>
<evidence type="ECO:0000313" key="1">
    <source>
        <dbReference type="EMBL" id="KAF7816746.1"/>
    </source>
</evidence>
<sequence>MAVRKGLQLASDIGVKDVDVDGGI</sequence>
<organism evidence="1 2">
    <name type="scientific">Senna tora</name>
    <dbReference type="NCBI Taxonomy" id="362788"/>
    <lineage>
        <taxon>Eukaryota</taxon>
        <taxon>Viridiplantae</taxon>
        <taxon>Streptophyta</taxon>
        <taxon>Embryophyta</taxon>
        <taxon>Tracheophyta</taxon>
        <taxon>Spermatophyta</taxon>
        <taxon>Magnoliopsida</taxon>
        <taxon>eudicotyledons</taxon>
        <taxon>Gunneridae</taxon>
        <taxon>Pentapetalae</taxon>
        <taxon>rosids</taxon>
        <taxon>fabids</taxon>
        <taxon>Fabales</taxon>
        <taxon>Fabaceae</taxon>
        <taxon>Caesalpinioideae</taxon>
        <taxon>Cassia clade</taxon>
        <taxon>Senna</taxon>
    </lineage>
</organism>
<reference evidence="1" key="1">
    <citation type="submission" date="2020-09" db="EMBL/GenBank/DDBJ databases">
        <title>Genome-Enabled Discovery of Anthraquinone Biosynthesis in Senna tora.</title>
        <authorList>
            <person name="Kang S.-H."/>
            <person name="Pandey R.P."/>
            <person name="Lee C.-M."/>
            <person name="Sim J.-S."/>
            <person name="Jeong J.-T."/>
            <person name="Choi B.-S."/>
            <person name="Jung M."/>
            <person name="Ginzburg D."/>
            <person name="Zhao K."/>
            <person name="Won S.Y."/>
            <person name="Oh T.-J."/>
            <person name="Yu Y."/>
            <person name="Kim N.-H."/>
            <person name="Lee O.R."/>
            <person name="Lee T.-H."/>
            <person name="Bashyal P."/>
            <person name="Kim T.-S."/>
            <person name="Lee W.-H."/>
            <person name="Kawkins C."/>
            <person name="Kim C.-K."/>
            <person name="Kim J.S."/>
            <person name="Ahn B.O."/>
            <person name="Rhee S.Y."/>
            <person name="Sohng J.K."/>
        </authorList>
    </citation>
    <scope>NUCLEOTIDE SEQUENCE</scope>
    <source>
        <tissue evidence="1">Leaf</tissue>
    </source>
</reference>
<dbReference type="EMBL" id="JAAIUW010000009">
    <property type="protein sequence ID" value="KAF7816746.1"/>
    <property type="molecule type" value="Genomic_DNA"/>
</dbReference>
<gene>
    <name evidence="1" type="ORF">G2W53_030715</name>
</gene>
<evidence type="ECO:0000313" key="2">
    <source>
        <dbReference type="Proteomes" id="UP000634136"/>
    </source>
</evidence>
<keyword evidence="2" id="KW-1185">Reference proteome</keyword>
<dbReference type="AlphaFoldDB" id="A0A834T7Z9"/>
<dbReference type="Proteomes" id="UP000634136">
    <property type="component" value="Unassembled WGS sequence"/>
</dbReference>
<proteinExistence type="predicted"/>
<accession>A0A834T7Z9</accession>
<comment type="caution">
    <text evidence="1">The sequence shown here is derived from an EMBL/GenBank/DDBJ whole genome shotgun (WGS) entry which is preliminary data.</text>
</comment>